<keyword evidence="4" id="KW-1185">Reference proteome</keyword>
<dbReference type="PANTHER" id="PTHR24074">
    <property type="entry name" value="CO-CHAPERONE PROTEIN DJLA"/>
    <property type="match status" value="1"/>
</dbReference>
<dbReference type="PROSITE" id="PS50076">
    <property type="entry name" value="DNAJ_2"/>
    <property type="match status" value="1"/>
</dbReference>
<evidence type="ECO:0000313" key="3">
    <source>
        <dbReference type="EMBL" id="GAA4034300.1"/>
    </source>
</evidence>
<accession>A0ABP7U1C7</accession>
<evidence type="ECO:0000256" key="1">
    <source>
        <dbReference type="SAM" id="MobiDB-lite"/>
    </source>
</evidence>
<feature type="domain" description="J" evidence="2">
    <location>
        <begin position="3"/>
        <end position="67"/>
    </location>
</feature>
<comment type="caution">
    <text evidence="3">The sequence shown here is derived from an EMBL/GenBank/DDBJ whole genome shotgun (WGS) entry which is preliminary data.</text>
</comment>
<dbReference type="CDD" id="cd06257">
    <property type="entry name" value="DnaJ"/>
    <property type="match status" value="1"/>
</dbReference>
<dbReference type="Pfam" id="PF00226">
    <property type="entry name" value="DnaJ"/>
    <property type="match status" value="1"/>
</dbReference>
<dbReference type="InterPro" id="IPR001623">
    <property type="entry name" value="DnaJ_domain"/>
</dbReference>
<dbReference type="SMART" id="SM00271">
    <property type="entry name" value="DnaJ"/>
    <property type="match status" value="1"/>
</dbReference>
<dbReference type="InterPro" id="IPR036869">
    <property type="entry name" value="J_dom_sf"/>
</dbReference>
<dbReference type="InterPro" id="IPR050817">
    <property type="entry name" value="DjlA_DnaK_co-chaperone"/>
</dbReference>
<dbReference type="Proteomes" id="UP001424459">
    <property type="component" value="Unassembled WGS sequence"/>
</dbReference>
<dbReference type="EMBL" id="BAABBR010000001">
    <property type="protein sequence ID" value="GAA4034300.1"/>
    <property type="molecule type" value="Genomic_DNA"/>
</dbReference>
<dbReference type="Gene3D" id="1.10.287.110">
    <property type="entry name" value="DnaJ domain"/>
    <property type="match status" value="1"/>
</dbReference>
<dbReference type="RefSeq" id="WP_344696221.1">
    <property type="nucleotide sequence ID" value="NZ_BAABBR010000001.1"/>
</dbReference>
<reference evidence="4" key="1">
    <citation type="journal article" date="2019" name="Int. J. Syst. Evol. Microbiol.">
        <title>The Global Catalogue of Microorganisms (GCM) 10K type strain sequencing project: providing services to taxonomists for standard genome sequencing and annotation.</title>
        <authorList>
            <consortium name="The Broad Institute Genomics Platform"/>
            <consortium name="The Broad Institute Genome Sequencing Center for Infectious Disease"/>
            <person name="Wu L."/>
            <person name="Ma J."/>
        </authorList>
    </citation>
    <scope>NUCLEOTIDE SEQUENCE [LARGE SCALE GENOMIC DNA]</scope>
    <source>
        <strain evidence="4">JCM 17564</strain>
    </source>
</reference>
<dbReference type="PRINTS" id="PR00625">
    <property type="entry name" value="JDOMAIN"/>
</dbReference>
<protein>
    <recommendedName>
        <fullName evidence="2">J domain-containing protein</fullName>
    </recommendedName>
</protein>
<sequence length="287" mass="30657">MTDHYATLGLEPDADPATIRAAYIELMRRYHPDRSGAEADSVKAQEVTAAYEVLRDSERRAAHDRRLARERGAPVSIAPAVAAGRAGPRVRGGHLGRNLFLLIAAGTGVLAWQMIVRTQPVPAGHSGAVAARQRAATPEPELAPSPVPEREPMVDEPPVAVAAAQVPLPSEPEMELPPLPEVRHPVAMATPRPVPSPAPVRTPARSIPAKAVAPAPSPAPASDLAELDRHLVVLTDQSFRFGTAAKRARLVATGDAFAAKLKACATDSCRRDSYLRRNEEVAEIMRN</sequence>
<organism evidence="3 4">
    <name type="scientific">Sphingomonas rosea</name>
    <dbReference type="NCBI Taxonomy" id="335605"/>
    <lineage>
        <taxon>Bacteria</taxon>
        <taxon>Pseudomonadati</taxon>
        <taxon>Pseudomonadota</taxon>
        <taxon>Alphaproteobacteria</taxon>
        <taxon>Sphingomonadales</taxon>
        <taxon>Sphingomonadaceae</taxon>
        <taxon>Sphingomonas</taxon>
    </lineage>
</organism>
<feature type="region of interest" description="Disordered" evidence="1">
    <location>
        <begin position="133"/>
        <end position="152"/>
    </location>
</feature>
<gene>
    <name evidence="3" type="ORF">GCM10022281_13020</name>
</gene>
<proteinExistence type="predicted"/>
<evidence type="ECO:0000313" key="4">
    <source>
        <dbReference type="Proteomes" id="UP001424459"/>
    </source>
</evidence>
<dbReference type="SUPFAM" id="SSF46565">
    <property type="entry name" value="Chaperone J-domain"/>
    <property type="match status" value="1"/>
</dbReference>
<name>A0ABP7U1C7_9SPHN</name>
<evidence type="ECO:0000259" key="2">
    <source>
        <dbReference type="PROSITE" id="PS50076"/>
    </source>
</evidence>